<dbReference type="EMBL" id="JAPFFF010000038">
    <property type="protein sequence ID" value="KAK8842402.1"/>
    <property type="molecule type" value="Genomic_DNA"/>
</dbReference>
<proteinExistence type="predicted"/>
<evidence type="ECO:0000313" key="2">
    <source>
        <dbReference type="EMBL" id="KAK8842402.1"/>
    </source>
</evidence>
<gene>
    <name evidence="2" type="ORF">M9Y10_025985</name>
</gene>
<dbReference type="Proteomes" id="UP001470230">
    <property type="component" value="Unassembled WGS sequence"/>
</dbReference>
<sequence length="192" mass="22380">MILEDNPSETTEKYVPPMTQSEGISGKFIKRIHQAYDRLTGGRPINRSREWKEKVDKFKNWAWDNKGEILRTGGEIMDVVADTTGNKYFKGGAKIMKATGNGIQNIENNEAQKLIDQMVDERNKRLFGNKYVAYSDFPRIHYSRKPVAYKIYQGRNKYVDEAEAKLARLKKQREYNQINSLKKAKRKRKGKK</sequence>
<evidence type="ECO:0000256" key="1">
    <source>
        <dbReference type="SAM" id="MobiDB-lite"/>
    </source>
</evidence>
<protein>
    <submittedName>
        <fullName evidence="2">Uncharacterized protein</fullName>
    </submittedName>
</protein>
<keyword evidence="3" id="KW-1185">Reference proteome</keyword>
<accession>A0ABR2HA01</accession>
<evidence type="ECO:0000313" key="3">
    <source>
        <dbReference type="Proteomes" id="UP001470230"/>
    </source>
</evidence>
<organism evidence="2 3">
    <name type="scientific">Tritrichomonas musculus</name>
    <dbReference type="NCBI Taxonomy" id="1915356"/>
    <lineage>
        <taxon>Eukaryota</taxon>
        <taxon>Metamonada</taxon>
        <taxon>Parabasalia</taxon>
        <taxon>Tritrichomonadida</taxon>
        <taxon>Tritrichomonadidae</taxon>
        <taxon>Tritrichomonas</taxon>
    </lineage>
</organism>
<name>A0ABR2HA01_9EUKA</name>
<feature type="region of interest" description="Disordered" evidence="1">
    <location>
        <begin position="1"/>
        <end position="20"/>
    </location>
</feature>
<reference evidence="2 3" key="1">
    <citation type="submission" date="2024-04" db="EMBL/GenBank/DDBJ databases">
        <title>Tritrichomonas musculus Genome.</title>
        <authorList>
            <person name="Alves-Ferreira E."/>
            <person name="Grigg M."/>
            <person name="Lorenzi H."/>
            <person name="Galac M."/>
        </authorList>
    </citation>
    <scope>NUCLEOTIDE SEQUENCE [LARGE SCALE GENOMIC DNA]</scope>
    <source>
        <strain evidence="2 3">EAF2021</strain>
    </source>
</reference>
<comment type="caution">
    <text evidence="2">The sequence shown here is derived from an EMBL/GenBank/DDBJ whole genome shotgun (WGS) entry which is preliminary data.</text>
</comment>